<evidence type="ECO:0000313" key="2">
    <source>
        <dbReference type="Proteomes" id="UP001521137"/>
    </source>
</evidence>
<dbReference type="InterPro" id="IPR006905">
    <property type="entry name" value="Flavin_halogenase"/>
</dbReference>
<dbReference type="InterPro" id="IPR036188">
    <property type="entry name" value="FAD/NAD-bd_sf"/>
</dbReference>
<sequence length="493" mass="55745">MIPKQIVIVGGGTAGWMAATLMANRWSKHGASITLVESSKIGTIGVGEGSTPFLRQFFQTLNISEKQWMAKCDATYKCGIAFPNWCNTNEAESYFHPFYGEIDSPLVKDFFNNCQYRREGFDIPTLPDDYFINAYLAQQNKSPKTTNLQYQGIDYGYHFDADKLGSFLASHAKKLGVKQIQDQVVDIKTNTLGIESIITQQKGEISGDLFVDCSGLKGILIQQTLKEELIDYQKYIPNNRAVAIGTNHKEPSKFGTYTLSKGLKNGWMWSIPLSSRIGNGYVYSSKYMSSEDAEKELREQLNEYDAPARHIKWSPGRISQHWKQNCLALGLSQGFLEPLEAPMLNLVQQTCESFIEFCEKPHDLVNNQQKFNQVINRLIDGTRDYLQAHYLLNSRSDSQYWIDNRNNTDMSSTLMAIVSGWKSQGSFDTALATISDNLVYGKTSWYCILSGMNYYHTPTKGSLRLAVKKHHNAKLRCQHIAVNFPIQVASKQN</sequence>
<proteinExistence type="predicted"/>
<dbReference type="Proteomes" id="UP001521137">
    <property type="component" value="Unassembled WGS sequence"/>
</dbReference>
<evidence type="ECO:0000313" key="1">
    <source>
        <dbReference type="EMBL" id="MCF2948939.1"/>
    </source>
</evidence>
<dbReference type="RefSeq" id="WP_235312978.1">
    <property type="nucleotide sequence ID" value="NZ_JAKGAS010000006.1"/>
</dbReference>
<dbReference type="PANTHER" id="PTHR43747:SF4">
    <property type="entry name" value="FLAVIN-DEPENDENT TRYPTOPHAN HALOGENASE"/>
    <property type="match status" value="1"/>
</dbReference>
<reference evidence="1 2" key="1">
    <citation type="submission" date="2022-01" db="EMBL/GenBank/DDBJ databases">
        <title>Paraglaciecola sp. G1-23.</title>
        <authorList>
            <person name="Jin M.S."/>
            <person name="Han D.M."/>
            <person name="Kim H.M."/>
            <person name="Jeon C.O."/>
        </authorList>
    </citation>
    <scope>NUCLEOTIDE SEQUENCE [LARGE SCALE GENOMIC DNA]</scope>
    <source>
        <strain evidence="1 2">G1-23</strain>
    </source>
</reference>
<dbReference type="InterPro" id="IPR050816">
    <property type="entry name" value="Flavin-dep_Halogenase_NPB"/>
</dbReference>
<dbReference type="SUPFAM" id="SSF51905">
    <property type="entry name" value="FAD/NAD(P)-binding domain"/>
    <property type="match status" value="1"/>
</dbReference>
<dbReference type="PIRSF" id="PIRSF011396">
    <property type="entry name" value="Trp_halogenase"/>
    <property type="match status" value="1"/>
</dbReference>
<comment type="caution">
    <text evidence="1">The sequence shown here is derived from an EMBL/GenBank/DDBJ whole genome shotgun (WGS) entry which is preliminary data.</text>
</comment>
<dbReference type="Pfam" id="PF04820">
    <property type="entry name" value="Trp_halogenase"/>
    <property type="match status" value="1"/>
</dbReference>
<gene>
    <name evidence="1" type="ORF">L0668_12530</name>
</gene>
<protein>
    <submittedName>
        <fullName evidence="1">Tryptophan 7-halogenase</fullName>
    </submittedName>
</protein>
<name>A0ABS9DAW5_9ALTE</name>
<organism evidence="1 2">
    <name type="scientific">Paraglaciecola algarum</name>
    <dbReference type="NCBI Taxonomy" id="3050085"/>
    <lineage>
        <taxon>Bacteria</taxon>
        <taxon>Pseudomonadati</taxon>
        <taxon>Pseudomonadota</taxon>
        <taxon>Gammaproteobacteria</taxon>
        <taxon>Alteromonadales</taxon>
        <taxon>Alteromonadaceae</taxon>
        <taxon>Paraglaciecola</taxon>
    </lineage>
</organism>
<accession>A0ABS9DAW5</accession>
<dbReference type="EMBL" id="JAKGAS010000006">
    <property type="protein sequence ID" value="MCF2948939.1"/>
    <property type="molecule type" value="Genomic_DNA"/>
</dbReference>
<keyword evidence="2" id="KW-1185">Reference proteome</keyword>
<dbReference type="InterPro" id="IPR033856">
    <property type="entry name" value="Trp_halogen"/>
</dbReference>
<dbReference type="Gene3D" id="3.50.50.60">
    <property type="entry name" value="FAD/NAD(P)-binding domain"/>
    <property type="match status" value="1"/>
</dbReference>
<dbReference type="PANTHER" id="PTHR43747">
    <property type="entry name" value="FAD-BINDING PROTEIN"/>
    <property type="match status" value="1"/>
</dbReference>